<dbReference type="GO" id="GO:0009253">
    <property type="term" value="P:peptidoglycan catabolic process"/>
    <property type="evidence" value="ECO:0007669"/>
    <property type="project" value="TreeGrafter"/>
</dbReference>
<dbReference type="EMBL" id="MDHN01000037">
    <property type="protein sequence ID" value="OFC69664.1"/>
    <property type="molecule type" value="Genomic_DNA"/>
</dbReference>
<dbReference type="InterPro" id="IPR011970">
    <property type="entry name" value="MltB_2"/>
</dbReference>
<dbReference type="OrthoDB" id="9772911at2"/>
<evidence type="ECO:0000313" key="5">
    <source>
        <dbReference type="Proteomes" id="UP000175691"/>
    </source>
</evidence>
<dbReference type="Pfam" id="PF13406">
    <property type="entry name" value="SLT_2"/>
    <property type="match status" value="1"/>
</dbReference>
<feature type="signal peptide" evidence="1">
    <location>
        <begin position="1"/>
        <end position="25"/>
    </location>
</feature>
<evidence type="ECO:0000259" key="3">
    <source>
        <dbReference type="Pfam" id="PF13406"/>
    </source>
</evidence>
<feature type="domain" description="Transglycosylase SLT" evidence="3">
    <location>
        <begin position="29"/>
        <end position="320"/>
    </location>
</feature>
<comment type="caution">
    <text evidence="4">The sequence shown here is derived from an EMBL/GenBank/DDBJ whole genome shotgun (WGS) entry which is preliminary data.</text>
</comment>
<feature type="domain" description="Peptidoglycan binding-like" evidence="2">
    <location>
        <begin position="340"/>
        <end position="395"/>
    </location>
</feature>
<evidence type="ECO:0000313" key="4">
    <source>
        <dbReference type="EMBL" id="OFC69664.1"/>
    </source>
</evidence>
<dbReference type="InterPro" id="IPR023346">
    <property type="entry name" value="Lysozyme-like_dom_sf"/>
</dbReference>
<dbReference type="PANTHER" id="PTHR30163">
    <property type="entry name" value="MEMBRANE-BOUND LYTIC MUREIN TRANSGLYCOSYLASE B"/>
    <property type="match status" value="1"/>
</dbReference>
<dbReference type="STRING" id="1656094.BFC18_16480"/>
<dbReference type="InterPro" id="IPR031304">
    <property type="entry name" value="SLT_2"/>
</dbReference>
<dbReference type="Proteomes" id="UP000175691">
    <property type="component" value="Unassembled WGS sequence"/>
</dbReference>
<feature type="chain" id="PRO_5009209478" evidence="1">
    <location>
        <begin position="26"/>
        <end position="408"/>
    </location>
</feature>
<name>A0A1E7Z8E4_9ALTE</name>
<evidence type="ECO:0000256" key="1">
    <source>
        <dbReference type="SAM" id="SignalP"/>
    </source>
</evidence>
<dbReference type="GO" id="GO:0008933">
    <property type="term" value="F:peptidoglycan lytic transglycosylase activity"/>
    <property type="evidence" value="ECO:0007669"/>
    <property type="project" value="TreeGrafter"/>
</dbReference>
<keyword evidence="1" id="KW-0732">Signal</keyword>
<dbReference type="Gene3D" id="1.10.8.350">
    <property type="entry name" value="Bacterial muramidase"/>
    <property type="match status" value="1"/>
</dbReference>
<dbReference type="SUPFAM" id="SSF53955">
    <property type="entry name" value="Lysozyme-like"/>
    <property type="match status" value="1"/>
</dbReference>
<dbReference type="PANTHER" id="PTHR30163:SF8">
    <property type="entry name" value="LYTIC MUREIN TRANSGLYCOSYLASE"/>
    <property type="match status" value="1"/>
</dbReference>
<dbReference type="Pfam" id="PF01471">
    <property type="entry name" value="PG_binding_1"/>
    <property type="match status" value="1"/>
</dbReference>
<keyword evidence="5" id="KW-1185">Reference proteome</keyword>
<organism evidence="4 5">
    <name type="scientific">Alteromonas confluentis</name>
    <dbReference type="NCBI Taxonomy" id="1656094"/>
    <lineage>
        <taxon>Bacteria</taxon>
        <taxon>Pseudomonadati</taxon>
        <taxon>Pseudomonadota</taxon>
        <taxon>Gammaproteobacteria</taxon>
        <taxon>Alteromonadales</taxon>
        <taxon>Alteromonadaceae</taxon>
        <taxon>Alteromonas/Salinimonas group</taxon>
        <taxon>Alteromonas</taxon>
    </lineage>
</organism>
<protein>
    <submittedName>
        <fullName evidence="4">Lytic transglycosylase</fullName>
    </submittedName>
</protein>
<dbReference type="InterPro" id="IPR002477">
    <property type="entry name" value="Peptidoglycan-bd-like"/>
</dbReference>
<dbReference type="CDD" id="cd13399">
    <property type="entry name" value="Slt35-like"/>
    <property type="match status" value="1"/>
</dbReference>
<accession>A0A1E7Z8E4</accession>
<gene>
    <name evidence="4" type="ORF">BFC18_16480</name>
</gene>
<proteinExistence type="predicted"/>
<evidence type="ECO:0000259" key="2">
    <source>
        <dbReference type="Pfam" id="PF01471"/>
    </source>
</evidence>
<dbReference type="NCBIfam" id="TIGR02283">
    <property type="entry name" value="MltB_2"/>
    <property type="match status" value="1"/>
</dbReference>
<dbReference type="Gene3D" id="1.10.530.10">
    <property type="match status" value="1"/>
</dbReference>
<reference evidence="4 5" key="1">
    <citation type="submission" date="2016-08" db="EMBL/GenBank/DDBJ databases">
        <authorList>
            <person name="Seilhamer J.J."/>
        </authorList>
    </citation>
    <scope>NUCLEOTIDE SEQUENCE [LARGE SCALE GENOMIC DNA]</scope>
    <source>
        <strain evidence="4 5">KCTC 42603</strain>
    </source>
</reference>
<dbReference type="RefSeq" id="WP_070126465.1">
    <property type="nucleotide sequence ID" value="NZ_MDHN01000037.1"/>
</dbReference>
<dbReference type="AlphaFoldDB" id="A0A1E7Z8E4"/>
<sequence length="408" mass="45404">MSKWIPRKLGLSVLSLLAASSSVYANTDFEQCKTELSQQAVAQGVSGETASKVFANIQYQPRVITLDRSQPEFVQTFPGYYGKRVTAWRIGKGREMYAKHRELLRKLSHKYGVPAHYLVAFWGLETNFGSYKGKMNVLNSLATLACDERRSTYFTKELITAVKLLERESLDQTQMVGSWAGAMGHTQFMPSAYMNYAIDGDGDGQINLWESEEDALASAANFLSQLGWQPGFRWGREVNLPENFDYRDTGYKNRQAITNWDQMGITKANGESLGSSDEKGYVVVPAGHNGPAFIAYHNFRIIMRWNNSEFYAISVGKLADQIAGEAGLIKPLPELPAYERNDIIKLQTALNELGYDVGKPDGIIGPATRSGIREYQLSKNLVADGFPGLDVMEAIGVFSEAPKQEKQS</sequence>
<dbReference type="Gene3D" id="1.10.101.10">
    <property type="entry name" value="PGBD-like superfamily/PGBD"/>
    <property type="match status" value="1"/>
</dbReference>
<dbReference type="FunFam" id="1.10.8.350:FF:000001">
    <property type="entry name" value="Lytic murein transglycosylase B"/>
    <property type="match status" value="1"/>
</dbReference>
<dbReference type="SUPFAM" id="SSF47090">
    <property type="entry name" value="PGBD-like"/>
    <property type="match status" value="1"/>
</dbReference>
<dbReference type="InterPro" id="IPR036365">
    <property type="entry name" value="PGBD-like_sf"/>
</dbReference>
<dbReference type="InterPro" id="IPR036366">
    <property type="entry name" value="PGBDSf"/>
</dbReference>
<dbReference type="InterPro" id="IPR043426">
    <property type="entry name" value="MltB-like"/>
</dbReference>